<organism evidence="1 2">
    <name type="scientific">Photobacterium frigidiphilum</name>
    <dbReference type="NCBI Taxonomy" id="264736"/>
    <lineage>
        <taxon>Bacteria</taxon>
        <taxon>Pseudomonadati</taxon>
        <taxon>Pseudomonadota</taxon>
        <taxon>Gammaproteobacteria</taxon>
        <taxon>Vibrionales</taxon>
        <taxon>Vibrionaceae</taxon>
        <taxon>Photobacterium</taxon>
    </lineage>
</organism>
<dbReference type="EMBL" id="PYMJ01000020">
    <property type="protein sequence ID" value="PSU46643.1"/>
    <property type="molecule type" value="Genomic_DNA"/>
</dbReference>
<gene>
    <name evidence="1" type="ORF">C9J12_18205</name>
</gene>
<sequence>MAKPVIKAKVIITIKEHANGQFEFACTSTKGKSELLNGLANHVATQLPRAVAVAAKDFLEPKKDLNNASIH</sequence>
<reference evidence="1 2" key="1">
    <citation type="submission" date="2018-01" db="EMBL/GenBank/DDBJ databases">
        <title>Whole genome sequencing of Histamine producing bacteria.</title>
        <authorList>
            <person name="Butler K."/>
        </authorList>
    </citation>
    <scope>NUCLEOTIDE SEQUENCE [LARGE SCALE GENOMIC DNA]</scope>
    <source>
        <strain evidence="1 2">JCM 12947</strain>
    </source>
</reference>
<evidence type="ECO:0000313" key="1">
    <source>
        <dbReference type="EMBL" id="PSU46643.1"/>
    </source>
</evidence>
<accession>A0A2T3JCR8</accession>
<dbReference type="RefSeq" id="WP_107244004.1">
    <property type="nucleotide sequence ID" value="NZ_PYMJ01000020.1"/>
</dbReference>
<dbReference type="AlphaFoldDB" id="A0A2T3JCR8"/>
<keyword evidence="2" id="KW-1185">Reference proteome</keyword>
<protein>
    <submittedName>
        <fullName evidence="1">Uncharacterized protein</fullName>
    </submittedName>
</protein>
<proteinExistence type="predicted"/>
<name>A0A2T3JCR8_9GAMM</name>
<comment type="caution">
    <text evidence="1">The sequence shown here is derived from an EMBL/GenBank/DDBJ whole genome shotgun (WGS) entry which is preliminary data.</text>
</comment>
<dbReference type="Proteomes" id="UP000240987">
    <property type="component" value="Unassembled WGS sequence"/>
</dbReference>
<evidence type="ECO:0000313" key="2">
    <source>
        <dbReference type="Proteomes" id="UP000240987"/>
    </source>
</evidence>